<dbReference type="NCBIfam" id="TIGR00514">
    <property type="entry name" value="accC"/>
    <property type="match status" value="1"/>
</dbReference>
<evidence type="ECO:0000259" key="9">
    <source>
        <dbReference type="PROSITE" id="PS50975"/>
    </source>
</evidence>
<dbReference type="EC" id="6.4.1.2" evidence="12"/>
<evidence type="ECO:0000256" key="8">
    <source>
        <dbReference type="PROSITE-ProRule" id="PRU00409"/>
    </source>
</evidence>
<keyword evidence="7" id="KW-0460">Magnesium</keyword>
<dbReference type="Proteomes" id="UP000217528">
    <property type="component" value="Unassembled WGS sequence"/>
</dbReference>
<sequence length="499" mass="55519">MFDKVLIANRGEIAIRISRACKELGVDTVAIYSDADKTALFAKYADEAVALNSSVLAQSYLDIDKIMNIAIDTGADAIHPGYGFLSENPILGERCEENGMTLIGPRRNAIETMGDKIKSKQLMNKIGVPTVPGDKEPIIDMDEAKIRAKEIGYPVIIKSSAGGGGIGMRVVYEEDELVRAIESTQNLAEATFGDGTVYMEKYVERPRHIEFQIMADNYGNTIHVCDRECSIQRRHQKLIEEAPSPIMTEELRDRMGESAVKAAKSVDYNSAGTIEFMYSNGDYYFLEMNTRIQVEHPITEAITGVDLVKEQIKVAAGERLSYTQDDIHVNGHAIECRINAEDPLNDFVPTPGKIVGYRSPGGIGVRMDSGVYNGYTIPSIYDSMIAKLIVHGNNREEAIARMTRALNEFIVLGVKTTIPFHKALMQNENFKKANLDTSFIEENRPELISAIEAVVLEDEEKIRKYKSTFLPPKKVAAISTSVNSYMNRLVEENNKRANQ</sequence>
<dbReference type="InterPro" id="IPR011054">
    <property type="entry name" value="Rudment_hybrid_motif"/>
</dbReference>
<comment type="cofactor">
    <cofactor evidence="1">
        <name>Mn(2+)</name>
        <dbReference type="ChEBI" id="CHEBI:29035"/>
    </cofactor>
</comment>
<dbReference type="GO" id="GO:0003989">
    <property type="term" value="F:acetyl-CoA carboxylase activity"/>
    <property type="evidence" value="ECO:0007669"/>
    <property type="project" value="UniProtKB-EC"/>
</dbReference>
<dbReference type="GO" id="GO:0005524">
    <property type="term" value="F:ATP binding"/>
    <property type="evidence" value="ECO:0007669"/>
    <property type="project" value="UniProtKB-UniRule"/>
</dbReference>
<keyword evidence="3 11" id="KW-0436">Ligase</keyword>
<protein>
    <submittedName>
        <fullName evidence="12">Biotin carboxylase</fullName>
        <ecNumber evidence="12">6.3.4.14</ecNumber>
        <ecNumber evidence="12">6.4.1.2</ecNumber>
    </submittedName>
    <submittedName>
        <fullName evidence="11">Pyruvate carboxylase subunit A</fullName>
        <ecNumber evidence="11">6.4.1.1</ecNumber>
    </submittedName>
</protein>
<dbReference type="NCBIfam" id="NF006406">
    <property type="entry name" value="PRK08654.1"/>
    <property type="match status" value="1"/>
</dbReference>
<dbReference type="EMBL" id="LWMS01000044">
    <property type="protein sequence ID" value="PWL07863.1"/>
    <property type="molecule type" value="Genomic_DNA"/>
</dbReference>
<keyword evidence="11" id="KW-0670">Pyruvate</keyword>
<dbReference type="Pfam" id="PF00289">
    <property type="entry name" value="Biotin_carb_N"/>
    <property type="match status" value="1"/>
</dbReference>
<reference evidence="11 13" key="2">
    <citation type="journal article" date="2017" name="BMC Genomics">
        <title>Genomic analysis of methanogenic archaea reveals a shift towards energy conservation.</title>
        <authorList>
            <person name="Gilmore S.P."/>
            <person name="Henske J.K."/>
            <person name="Sexton J.A."/>
            <person name="Solomon K.V."/>
            <person name="Seppala S."/>
            <person name="Yoo J.I."/>
            <person name="Huyett L.M."/>
            <person name="Pressman A."/>
            <person name="Cogan J.Z."/>
            <person name="Kivenson V."/>
            <person name="Peng X."/>
            <person name="Tan Y."/>
            <person name="Valentine D.L."/>
            <person name="O'Malley M.A."/>
        </authorList>
    </citation>
    <scope>NUCLEOTIDE SEQUENCE [LARGE SCALE GENOMIC DNA]</scope>
    <source>
        <strain evidence="11 13">1R-7</strain>
    </source>
</reference>
<keyword evidence="13" id="KW-1185">Reference proteome</keyword>
<dbReference type="SMART" id="SM00878">
    <property type="entry name" value="Biotin_carb_C"/>
    <property type="match status" value="1"/>
</dbReference>
<dbReference type="InterPro" id="IPR005481">
    <property type="entry name" value="BC-like_N"/>
</dbReference>
<evidence type="ECO:0000256" key="4">
    <source>
        <dbReference type="ARBA" id="ARBA00022723"/>
    </source>
</evidence>
<dbReference type="PROSITE" id="PS00867">
    <property type="entry name" value="CPSASE_2"/>
    <property type="match status" value="1"/>
</dbReference>
<evidence type="ECO:0000313" key="12">
    <source>
        <dbReference type="EMBL" id="PWL07863.1"/>
    </source>
</evidence>
<dbReference type="InterPro" id="IPR005479">
    <property type="entry name" value="CPAse_ATP-bd"/>
</dbReference>
<evidence type="ECO:0000256" key="7">
    <source>
        <dbReference type="ARBA" id="ARBA00022842"/>
    </source>
</evidence>
<keyword evidence="5 8" id="KW-0547">Nucleotide-binding</keyword>
<evidence type="ECO:0000256" key="1">
    <source>
        <dbReference type="ARBA" id="ARBA00001936"/>
    </source>
</evidence>
<dbReference type="GO" id="GO:0046872">
    <property type="term" value="F:metal ion binding"/>
    <property type="evidence" value="ECO:0007669"/>
    <property type="project" value="UniProtKB-KW"/>
</dbReference>
<dbReference type="Gene3D" id="3.30.470.20">
    <property type="entry name" value="ATP-grasp fold, B domain"/>
    <property type="match status" value="1"/>
</dbReference>
<gene>
    <name evidence="12" type="primary">accC</name>
    <name evidence="11" type="ORF">ASJ82_04385</name>
    <name evidence="12" type="ORF">MSCUN_13950</name>
</gene>
<dbReference type="InterPro" id="IPR016185">
    <property type="entry name" value="PreATP-grasp_dom_sf"/>
</dbReference>
<dbReference type="AlphaFoldDB" id="A0A2A2HBP3"/>
<dbReference type="PROSITE" id="PS50975">
    <property type="entry name" value="ATP_GRASP"/>
    <property type="match status" value="1"/>
</dbReference>
<evidence type="ECO:0000256" key="5">
    <source>
        <dbReference type="ARBA" id="ARBA00022741"/>
    </source>
</evidence>
<dbReference type="InterPro" id="IPR011761">
    <property type="entry name" value="ATP-grasp"/>
</dbReference>
<feature type="domain" description="Biotin carboxylation" evidence="10">
    <location>
        <begin position="1"/>
        <end position="445"/>
    </location>
</feature>
<dbReference type="Pfam" id="PF02786">
    <property type="entry name" value="CPSase_L_D2"/>
    <property type="match status" value="1"/>
</dbReference>
<organism evidence="11 13">
    <name type="scientific">Methanosphaera cuniculi</name>
    <dbReference type="NCBI Taxonomy" id="1077256"/>
    <lineage>
        <taxon>Archaea</taxon>
        <taxon>Methanobacteriati</taxon>
        <taxon>Methanobacteriota</taxon>
        <taxon>Methanomada group</taxon>
        <taxon>Methanobacteria</taxon>
        <taxon>Methanobacteriales</taxon>
        <taxon>Methanobacteriaceae</taxon>
        <taxon>Methanosphaera</taxon>
    </lineage>
</organism>
<dbReference type="InterPro" id="IPR011764">
    <property type="entry name" value="Biotin_carboxylation_dom"/>
</dbReference>
<proteinExistence type="predicted"/>
<dbReference type="OrthoDB" id="31083at2157"/>
<name>A0A2A2HBP3_9EURY</name>
<dbReference type="InterPro" id="IPR005482">
    <property type="entry name" value="Biotin_COase_C"/>
</dbReference>
<feature type="domain" description="ATP-grasp" evidence="9">
    <location>
        <begin position="120"/>
        <end position="316"/>
    </location>
</feature>
<dbReference type="EC" id="6.4.1.1" evidence="11"/>
<evidence type="ECO:0000313" key="14">
    <source>
        <dbReference type="Proteomes" id="UP000246004"/>
    </source>
</evidence>
<dbReference type="PROSITE" id="PS00866">
    <property type="entry name" value="CPSASE_1"/>
    <property type="match status" value="1"/>
</dbReference>
<keyword evidence="4" id="KW-0479">Metal-binding</keyword>
<evidence type="ECO:0000259" key="10">
    <source>
        <dbReference type="PROSITE" id="PS50979"/>
    </source>
</evidence>
<evidence type="ECO:0000256" key="6">
    <source>
        <dbReference type="ARBA" id="ARBA00022840"/>
    </source>
</evidence>
<keyword evidence="6 8" id="KW-0067">ATP-binding</keyword>
<dbReference type="SUPFAM" id="SSF51246">
    <property type="entry name" value="Rudiment single hybrid motif"/>
    <property type="match status" value="1"/>
</dbReference>
<dbReference type="Pfam" id="PF02785">
    <property type="entry name" value="Biotin_carb_C"/>
    <property type="match status" value="1"/>
</dbReference>
<dbReference type="RefSeq" id="WP_095609314.1">
    <property type="nucleotide sequence ID" value="NZ_CAUHCB010000006.1"/>
</dbReference>
<dbReference type="PANTHER" id="PTHR48095:SF2">
    <property type="entry name" value="BIOTIN CARBOXYLASE, CHLOROPLASTIC"/>
    <property type="match status" value="1"/>
</dbReference>
<dbReference type="EMBL" id="LMVN01000027">
    <property type="protein sequence ID" value="PAV06674.1"/>
    <property type="molecule type" value="Genomic_DNA"/>
</dbReference>
<dbReference type="InterPro" id="IPR051602">
    <property type="entry name" value="ACC_Biotin_Carboxylase"/>
</dbReference>
<dbReference type="EC" id="6.3.4.14" evidence="12"/>
<dbReference type="GO" id="GO:0004736">
    <property type="term" value="F:pyruvate carboxylase activity"/>
    <property type="evidence" value="ECO:0007669"/>
    <property type="project" value="UniProtKB-EC"/>
</dbReference>
<dbReference type="SUPFAM" id="SSF56059">
    <property type="entry name" value="Glutathione synthetase ATP-binding domain-like"/>
    <property type="match status" value="1"/>
</dbReference>
<comment type="caution">
    <text evidence="11">The sequence shown here is derived from an EMBL/GenBank/DDBJ whole genome shotgun (WGS) entry which is preliminary data.</text>
</comment>
<dbReference type="PROSITE" id="PS50979">
    <property type="entry name" value="BC"/>
    <property type="match status" value="1"/>
</dbReference>
<dbReference type="Proteomes" id="UP000246004">
    <property type="component" value="Unassembled WGS sequence"/>
</dbReference>
<reference evidence="12 14" key="1">
    <citation type="submission" date="2016-04" db="EMBL/GenBank/DDBJ databases">
        <title>Genome sequence of Methanosphaera cuniculi DSM 4103.</title>
        <authorList>
            <person name="Poehlein A."/>
            <person name="Seedorf H."/>
            <person name="Daniel R."/>
        </authorList>
    </citation>
    <scope>NUCLEOTIDE SEQUENCE [LARGE SCALE GENOMIC DNA]</scope>
    <source>
        <strain evidence="12 14">DSM 4103</strain>
    </source>
</reference>
<comment type="cofactor">
    <cofactor evidence="2">
        <name>Co(2+)</name>
        <dbReference type="ChEBI" id="CHEBI:48828"/>
    </cofactor>
</comment>
<dbReference type="InterPro" id="IPR004549">
    <property type="entry name" value="Acetyl_CoA_COase_biotin_COase"/>
</dbReference>
<dbReference type="FunFam" id="3.40.50.20:FF:000010">
    <property type="entry name" value="Propionyl-CoA carboxylase subunit alpha"/>
    <property type="match status" value="1"/>
</dbReference>
<evidence type="ECO:0000313" key="13">
    <source>
        <dbReference type="Proteomes" id="UP000217528"/>
    </source>
</evidence>
<dbReference type="NCBIfam" id="NF006367">
    <property type="entry name" value="PRK08591.1"/>
    <property type="match status" value="1"/>
</dbReference>
<dbReference type="PANTHER" id="PTHR48095">
    <property type="entry name" value="PYRUVATE CARBOXYLASE SUBUNIT A"/>
    <property type="match status" value="1"/>
</dbReference>
<evidence type="ECO:0000313" key="11">
    <source>
        <dbReference type="EMBL" id="PAV06674.1"/>
    </source>
</evidence>
<accession>A0A2A2HBP3</accession>
<dbReference type="GO" id="GO:0004075">
    <property type="term" value="F:biotin carboxylase activity"/>
    <property type="evidence" value="ECO:0007669"/>
    <property type="project" value="UniProtKB-EC"/>
</dbReference>
<evidence type="ECO:0000256" key="3">
    <source>
        <dbReference type="ARBA" id="ARBA00022598"/>
    </source>
</evidence>
<dbReference type="SUPFAM" id="SSF52440">
    <property type="entry name" value="PreATP-grasp domain"/>
    <property type="match status" value="1"/>
</dbReference>
<evidence type="ECO:0000256" key="2">
    <source>
        <dbReference type="ARBA" id="ARBA00001941"/>
    </source>
</evidence>